<evidence type="ECO:0000313" key="1">
    <source>
        <dbReference type="EMBL" id="KAK7509239.1"/>
    </source>
</evidence>
<name>A0ABR1K7S5_9PEZI</name>
<gene>
    <name evidence="1" type="ORF">IWZ03DRAFT_419178</name>
</gene>
<organism evidence="1 2">
    <name type="scientific">Phyllosticta citriasiana</name>
    <dbReference type="NCBI Taxonomy" id="595635"/>
    <lineage>
        <taxon>Eukaryota</taxon>
        <taxon>Fungi</taxon>
        <taxon>Dikarya</taxon>
        <taxon>Ascomycota</taxon>
        <taxon>Pezizomycotina</taxon>
        <taxon>Dothideomycetes</taxon>
        <taxon>Dothideomycetes incertae sedis</taxon>
        <taxon>Botryosphaeriales</taxon>
        <taxon>Phyllostictaceae</taxon>
        <taxon>Phyllosticta</taxon>
    </lineage>
</organism>
<reference evidence="1 2" key="1">
    <citation type="submission" date="2024-04" db="EMBL/GenBank/DDBJ databases">
        <title>Phyllosticta paracitricarpa is synonymous to the EU quarantine fungus P. citricarpa based on phylogenomic analyses.</title>
        <authorList>
            <consortium name="Lawrence Berkeley National Laboratory"/>
            <person name="Van Ingen-Buijs V.A."/>
            <person name="Van Westerhoven A.C."/>
            <person name="Haridas S."/>
            <person name="Skiadas P."/>
            <person name="Martin F."/>
            <person name="Groenewald J.Z."/>
            <person name="Crous P.W."/>
            <person name="Seidl M.F."/>
        </authorList>
    </citation>
    <scope>NUCLEOTIDE SEQUENCE [LARGE SCALE GENOMIC DNA]</scope>
    <source>
        <strain evidence="1 2">CBS 123371</strain>
    </source>
</reference>
<sequence length="329" mass="37760">MSREDATREWAVKFENEVLSKPEHAHLRPTTTTQDIVNLIDAINGHYEKKPISDCALAFMRPLKSLYTRYLSERGERTVLKCLEKAIKNRFAKGDDTGMPGLILADVLMAEKLAAEVMRRSGSVEQSSGEYQLAMPNEPLLVRWCKEMTQKQPTWPKRSDFATKEQWDEAMGLTEQEWWEAWVNAIEKNWGCYIHNAIPLHLREPVAEQQGKDHVRLLNYKREDGDDFDTGGRTVNDYRGPMDWTVSFTYHLLMLSQMTAKAHAVGIKWMDDVVRERLEAPRTSKQAWLNLNDVKKAVKKLSEDLDAGTQDRHADGYLVRGLRAQVGGK</sequence>
<keyword evidence="2" id="KW-1185">Reference proteome</keyword>
<accession>A0ABR1K7S5</accession>
<dbReference type="Proteomes" id="UP001363622">
    <property type="component" value="Unassembled WGS sequence"/>
</dbReference>
<evidence type="ECO:0000313" key="2">
    <source>
        <dbReference type="Proteomes" id="UP001363622"/>
    </source>
</evidence>
<dbReference type="EMBL" id="JBBPHU010000019">
    <property type="protein sequence ID" value="KAK7509239.1"/>
    <property type="molecule type" value="Genomic_DNA"/>
</dbReference>
<proteinExistence type="predicted"/>
<comment type="caution">
    <text evidence="1">The sequence shown here is derived from an EMBL/GenBank/DDBJ whole genome shotgun (WGS) entry which is preliminary data.</text>
</comment>
<protein>
    <submittedName>
        <fullName evidence="1">Uncharacterized protein</fullName>
    </submittedName>
</protein>